<gene>
    <name evidence="2" type="ORF">NLI96_g8674</name>
</gene>
<protein>
    <submittedName>
        <fullName evidence="2">Uncharacterized protein</fullName>
    </submittedName>
</protein>
<keyword evidence="3" id="KW-1185">Reference proteome</keyword>
<sequence length="499" mass="55690">MSSQHHEDQSDSEDECPLYSEEGFSPTSDPVQPRIRYLDFDLEDALRSADRRPACPPCSRVSRRPGEIFQDDLHGFVSPEEDADLAETAEGYPAWTRARKKQNKAGKPSAASGKQDIRSIRRRKKRQFDREALRNSLTHDRKITSWLSRKNSNVKAHLLNFDISSLQPCRGAYRAHDHEALKTVKPMKILRAKLNPTGGERPWTDVHDDTVEAMQAASEGIATFACQQGHRGRGGGGGGGKKGCDFCSNRRGNYRSVSVGLSHGQGQDEPAMLHVDDGPAQAAVATLLENEGVKRAIGFASIPGSDQVALWSPNMYDSYRTVMGQYYKRDPQRLKRILPSVYPAFTFNLGPRTVTVEHYDSRNKANGWIAITAFGNYNPDLGGHLILRELGLMIRFPPGSTILFPSAIIRHGNAPIQKGEFRMSITSYAAGALFQYLDYGFELKKKVQATNPTLYKEMERKEATAWEEAVKIYSKVDELLADRKAVFGIKSGTEMDTYT</sequence>
<name>A0AAD5YG26_9APHY</name>
<evidence type="ECO:0000313" key="2">
    <source>
        <dbReference type="EMBL" id="KAJ3479990.1"/>
    </source>
</evidence>
<organism evidence="2 3">
    <name type="scientific">Meripilus lineatus</name>
    <dbReference type="NCBI Taxonomy" id="2056292"/>
    <lineage>
        <taxon>Eukaryota</taxon>
        <taxon>Fungi</taxon>
        <taxon>Dikarya</taxon>
        <taxon>Basidiomycota</taxon>
        <taxon>Agaricomycotina</taxon>
        <taxon>Agaricomycetes</taxon>
        <taxon>Polyporales</taxon>
        <taxon>Meripilaceae</taxon>
        <taxon>Meripilus</taxon>
    </lineage>
</organism>
<reference evidence="2" key="1">
    <citation type="submission" date="2022-07" db="EMBL/GenBank/DDBJ databases">
        <title>Genome Sequence of Physisporinus lineatus.</title>
        <authorList>
            <person name="Buettner E."/>
        </authorList>
    </citation>
    <scope>NUCLEOTIDE SEQUENCE</scope>
    <source>
        <strain evidence="2">VT162</strain>
    </source>
</reference>
<evidence type="ECO:0000313" key="3">
    <source>
        <dbReference type="Proteomes" id="UP001212997"/>
    </source>
</evidence>
<feature type="region of interest" description="Disordered" evidence="1">
    <location>
        <begin position="97"/>
        <end position="128"/>
    </location>
</feature>
<comment type="caution">
    <text evidence="2">The sequence shown here is derived from an EMBL/GenBank/DDBJ whole genome shotgun (WGS) entry which is preliminary data.</text>
</comment>
<dbReference type="Gene3D" id="3.60.130.30">
    <property type="match status" value="1"/>
</dbReference>
<feature type="region of interest" description="Disordered" evidence="1">
    <location>
        <begin position="1"/>
        <end position="33"/>
    </location>
</feature>
<evidence type="ECO:0000256" key="1">
    <source>
        <dbReference type="SAM" id="MobiDB-lite"/>
    </source>
</evidence>
<dbReference type="EMBL" id="JANAWD010000403">
    <property type="protein sequence ID" value="KAJ3479990.1"/>
    <property type="molecule type" value="Genomic_DNA"/>
</dbReference>
<accession>A0AAD5YG26</accession>
<dbReference type="Proteomes" id="UP001212997">
    <property type="component" value="Unassembled WGS sequence"/>
</dbReference>
<dbReference type="AlphaFoldDB" id="A0AAD5YG26"/>
<proteinExistence type="predicted"/>